<dbReference type="AlphaFoldDB" id="A0A1M6SUI4"/>
<dbReference type="RefSeq" id="WP_073303239.1">
    <property type="nucleotide sequence ID" value="NZ_FRAW01000007.1"/>
</dbReference>
<keyword evidence="2" id="KW-1185">Reference proteome</keyword>
<evidence type="ECO:0008006" key="3">
    <source>
        <dbReference type="Google" id="ProtNLM"/>
    </source>
</evidence>
<name>A0A1M6SUI4_9BACT</name>
<sequence length="141" mass="15538">MGCLLNLFKIIQVDNKVLLNACKIEDRLVTTGEPVTVTGFLQEDSKLQIKSFPAKVVADSTFPEYVARALNVRTPGGFSGAAISSYGKVIGMSFGNSTRKSDISFFYDGMLLSEYIRSQNRPTTADISKCTYQVRSYVTVE</sequence>
<evidence type="ECO:0000313" key="1">
    <source>
        <dbReference type="EMBL" id="SHK48384.1"/>
    </source>
</evidence>
<gene>
    <name evidence="1" type="ORF">SAMN05720469_10765</name>
</gene>
<dbReference type="Proteomes" id="UP000184275">
    <property type="component" value="Unassembled WGS sequence"/>
</dbReference>
<dbReference type="EMBL" id="FRAW01000007">
    <property type="protein sequence ID" value="SHK48384.1"/>
    <property type="molecule type" value="Genomic_DNA"/>
</dbReference>
<evidence type="ECO:0000313" key="2">
    <source>
        <dbReference type="Proteomes" id="UP000184275"/>
    </source>
</evidence>
<proteinExistence type="predicted"/>
<organism evidence="1 2">
    <name type="scientific">Fibrobacter intestinalis</name>
    <dbReference type="NCBI Taxonomy" id="28122"/>
    <lineage>
        <taxon>Bacteria</taxon>
        <taxon>Pseudomonadati</taxon>
        <taxon>Fibrobacterota</taxon>
        <taxon>Fibrobacteria</taxon>
        <taxon>Fibrobacterales</taxon>
        <taxon>Fibrobacteraceae</taxon>
        <taxon>Fibrobacter</taxon>
    </lineage>
</organism>
<accession>A0A1M6SUI4</accession>
<reference evidence="2" key="1">
    <citation type="submission" date="2016-11" db="EMBL/GenBank/DDBJ databases">
        <authorList>
            <person name="Varghese N."/>
            <person name="Submissions S."/>
        </authorList>
    </citation>
    <scope>NUCLEOTIDE SEQUENCE [LARGE SCALE GENOMIC DNA]</scope>
    <source>
        <strain evidence="2">UWOS</strain>
    </source>
</reference>
<protein>
    <recommendedName>
        <fullName evidence="3">Trypsin-like peptidase domain-containing protein</fullName>
    </recommendedName>
</protein>